<dbReference type="InterPro" id="IPR007588">
    <property type="entry name" value="Znf_FLYWCH"/>
</dbReference>
<keyword evidence="1" id="KW-0479">Metal-binding</keyword>
<feature type="domain" description="FLYWCH-type" evidence="5">
    <location>
        <begin position="13"/>
        <end position="65"/>
    </location>
</feature>
<evidence type="ECO:0000256" key="1">
    <source>
        <dbReference type="ARBA" id="ARBA00022723"/>
    </source>
</evidence>
<keyword evidence="2" id="KW-0863">Zinc-finger</keyword>
<dbReference type="Gene3D" id="2.20.25.240">
    <property type="match status" value="1"/>
</dbReference>
<dbReference type="Pfam" id="PF04500">
    <property type="entry name" value="FLYWCH"/>
    <property type="match status" value="1"/>
</dbReference>
<sequence length="429" mass="49833">MATSTSIVKFGVTTKGMRVVLFDRYIYTLNQNRGKVKYWRCQGRTCSAFVHTDGNDNYKAHSSTHKSHLPSPERIELLDFKRKVKERVIKETTAIARIHDQELAAARLSQTLLMLAPSAGDSREYLLLNSVFIFHLTQCVEPSLSRLRLQTTPALSTSRDFDIPDKYGETLAGKPFLLIDTLIRGKRMLAFANELQLVILFNLKHIFIDGTFSICPPFFDQVFTIHGVHHEYVVLCVLALLPGRSATVYKHLFQMLDENDHEGLREWLDQDCETAFYKDDEEARFICQQLMALALLPLNKVEPAFQALADNHPEPLDELFEYFETFWIETTSIDLWNVFDLKTRTNNNAEGWHNRFSYRIDKKHPNIWHFIRVLHEEEIHFNQHVQHVRMEKKKVSVQEETDRSHGQPSGSIASCCEEKNNFHQKQHNS</sequence>
<organism evidence="6 7">
    <name type="scientific">Adineta ricciae</name>
    <name type="common">Rotifer</name>
    <dbReference type="NCBI Taxonomy" id="249248"/>
    <lineage>
        <taxon>Eukaryota</taxon>
        <taxon>Metazoa</taxon>
        <taxon>Spiralia</taxon>
        <taxon>Gnathifera</taxon>
        <taxon>Rotifera</taxon>
        <taxon>Eurotatoria</taxon>
        <taxon>Bdelloidea</taxon>
        <taxon>Adinetida</taxon>
        <taxon>Adinetidae</taxon>
        <taxon>Adineta</taxon>
    </lineage>
</organism>
<gene>
    <name evidence="6" type="ORF">EDS130_LOCUS33662</name>
</gene>
<evidence type="ECO:0000313" key="6">
    <source>
        <dbReference type="EMBL" id="CAF1358169.1"/>
    </source>
</evidence>
<reference evidence="6" key="1">
    <citation type="submission" date="2021-02" db="EMBL/GenBank/DDBJ databases">
        <authorList>
            <person name="Nowell W R."/>
        </authorList>
    </citation>
    <scope>NUCLEOTIDE SEQUENCE</scope>
</reference>
<dbReference type="AlphaFoldDB" id="A0A815HYZ7"/>
<evidence type="ECO:0000256" key="2">
    <source>
        <dbReference type="ARBA" id="ARBA00022771"/>
    </source>
</evidence>
<accession>A0A815HYZ7</accession>
<feature type="compositionally biased region" description="Basic and acidic residues" evidence="4">
    <location>
        <begin position="393"/>
        <end position="405"/>
    </location>
</feature>
<evidence type="ECO:0000313" key="7">
    <source>
        <dbReference type="Proteomes" id="UP000663852"/>
    </source>
</evidence>
<dbReference type="GO" id="GO:0008270">
    <property type="term" value="F:zinc ion binding"/>
    <property type="evidence" value="ECO:0007669"/>
    <property type="project" value="UniProtKB-KW"/>
</dbReference>
<evidence type="ECO:0000259" key="5">
    <source>
        <dbReference type="Pfam" id="PF04500"/>
    </source>
</evidence>
<dbReference type="EMBL" id="CAJNOJ010000271">
    <property type="protein sequence ID" value="CAF1358169.1"/>
    <property type="molecule type" value="Genomic_DNA"/>
</dbReference>
<dbReference type="Proteomes" id="UP000663852">
    <property type="component" value="Unassembled WGS sequence"/>
</dbReference>
<name>A0A815HYZ7_ADIRI</name>
<feature type="region of interest" description="Disordered" evidence="4">
    <location>
        <begin position="392"/>
        <end position="429"/>
    </location>
</feature>
<proteinExistence type="predicted"/>
<evidence type="ECO:0000256" key="4">
    <source>
        <dbReference type="SAM" id="MobiDB-lite"/>
    </source>
</evidence>
<evidence type="ECO:0000256" key="3">
    <source>
        <dbReference type="ARBA" id="ARBA00022833"/>
    </source>
</evidence>
<protein>
    <recommendedName>
        <fullName evidence="5">FLYWCH-type domain-containing protein</fullName>
    </recommendedName>
</protein>
<keyword evidence="3" id="KW-0862">Zinc</keyword>
<comment type="caution">
    <text evidence="6">The sequence shown here is derived from an EMBL/GenBank/DDBJ whole genome shotgun (WGS) entry which is preliminary data.</text>
</comment>
<dbReference type="OrthoDB" id="167578at2759"/>